<feature type="compositionally biased region" description="Basic and acidic residues" evidence="1">
    <location>
        <begin position="19"/>
        <end position="30"/>
    </location>
</feature>
<proteinExistence type="predicted"/>
<gene>
    <name evidence="3" type="ORF">NATSA_11215</name>
</gene>
<feature type="domain" description="Calcineurin-like phosphoesterase" evidence="2">
    <location>
        <begin position="78"/>
        <end position="297"/>
    </location>
</feature>
<dbReference type="Proteomes" id="UP000673975">
    <property type="component" value="Unassembled WGS sequence"/>
</dbReference>
<protein>
    <submittedName>
        <fullName evidence="3">Metallophosphoesterase</fullName>
    </submittedName>
</protein>
<dbReference type="InterPro" id="IPR029052">
    <property type="entry name" value="Metallo-depent_PP-like"/>
</dbReference>
<dbReference type="InterPro" id="IPR004843">
    <property type="entry name" value="Calcineurin-like_PHP"/>
</dbReference>
<organism evidence="3 4">
    <name type="scientific">Natronogracilivirga saccharolytica</name>
    <dbReference type="NCBI Taxonomy" id="2812953"/>
    <lineage>
        <taxon>Bacteria</taxon>
        <taxon>Pseudomonadati</taxon>
        <taxon>Balneolota</taxon>
        <taxon>Balneolia</taxon>
        <taxon>Balneolales</taxon>
        <taxon>Cyclonatronaceae</taxon>
        <taxon>Natronogracilivirga</taxon>
    </lineage>
</organism>
<reference evidence="3" key="1">
    <citation type="submission" date="2021-02" db="EMBL/GenBank/DDBJ databases">
        <title>Natronogracilivirga saccharolytica gen. nov. sp. nov. a new anaerobic, haloalkiliphilic carbohydrate-fermenting bacterium from soda lake and proposing of Cyclonatronumiaceae fam. nov. in the phylum Balneolaeota.</title>
        <authorList>
            <person name="Zhilina T.N."/>
            <person name="Sorokin D.Y."/>
            <person name="Zavarzina D.G."/>
            <person name="Toshchakov S.V."/>
            <person name="Kublanov I.V."/>
        </authorList>
    </citation>
    <scope>NUCLEOTIDE SEQUENCE</scope>
    <source>
        <strain evidence="3">Z-1702</strain>
    </source>
</reference>
<dbReference type="GO" id="GO:0016787">
    <property type="term" value="F:hydrolase activity"/>
    <property type="evidence" value="ECO:0007669"/>
    <property type="project" value="InterPro"/>
</dbReference>
<evidence type="ECO:0000313" key="3">
    <source>
        <dbReference type="EMBL" id="MBP3193236.1"/>
    </source>
</evidence>
<dbReference type="SUPFAM" id="SSF56300">
    <property type="entry name" value="Metallo-dependent phosphatases"/>
    <property type="match status" value="1"/>
</dbReference>
<dbReference type="PANTHER" id="PTHR43143:SF1">
    <property type="entry name" value="SERINE_THREONINE-PROTEIN PHOSPHATASE CPPED1"/>
    <property type="match status" value="1"/>
</dbReference>
<dbReference type="InterPro" id="IPR051918">
    <property type="entry name" value="STPP_CPPED1"/>
</dbReference>
<dbReference type="AlphaFoldDB" id="A0A8J7UU45"/>
<accession>A0A8J7UU45</accession>
<dbReference type="PANTHER" id="PTHR43143">
    <property type="entry name" value="METALLOPHOSPHOESTERASE, CALCINEURIN SUPERFAMILY"/>
    <property type="match status" value="1"/>
</dbReference>
<keyword evidence="4" id="KW-1185">Reference proteome</keyword>
<feature type="compositionally biased region" description="Basic and acidic residues" evidence="1">
    <location>
        <begin position="1"/>
        <end position="12"/>
    </location>
</feature>
<dbReference type="InterPro" id="IPR019546">
    <property type="entry name" value="TAT_signal_bac_arc"/>
</dbReference>
<dbReference type="Pfam" id="PF00149">
    <property type="entry name" value="Metallophos"/>
    <property type="match status" value="1"/>
</dbReference>
<evidence type="ECO:0000313" key="4">
    <source>
        <dbReference type="Proteomes" id="UP000673975"/>
    </source>
</evidence>
<dbReference type="RefSeq" id="WP_210512691.1">
    <property type="nucleotide sequence ID" value="NZ_JAFIDN010000009.1"/>
</dbReference>
<evidence type="ECO:0000259" key="2">
    <source>
        <dbReference type="Pfam" id="PF00149"/>
    </source>
</evidence>
<dbReference type="Gene3D" id="3.60.21.10">
    <property type="match status" value="1"/>
</dbReference>
<comment type="caution">
    <text evidence="3">The sequence shown here is derived from an EMBL/GenBank/DDBJ whole genome shotgun (WGS) entry which is preliminary data.</text>
</comment>
<feature type="region of interest" description="Disordered" evidence="1">
    <location>
        <begin position="1"/>
        <end position="38"/>
    </location>
</feature>
<evidence type="ECO:0000256" key="1">
    <source>
        <dbReference type="SAM" id="MobiDB-lite"/>
    </source>
</evidence>
<dbReference type="NCBIfam" id="TIGR01409">
    <property type="entry name" value="TAT_signal_seq"/>
    <property type="match status" value="1"/>
</dbReference>
<dbReference type="EMBL" id="JAFIDN010000009">
    <property type="protein sequence ID" value="MBP3193236.1"/>
    <property type="molecule type" value="Genomic_DNA"/>
</dbReference>
<sequence length="390" mass="45010">MSQEKRHIEKDHSKKKKLSGKDSNPDHSNDTHSGSLTTGCNRRDFVKKLALGGAGLGLFTQTGIEKSWAVQPKRSGNFRFVHLTDSHVRRGRKGDEGYMRCVEHVKALSPKPDFALMGGDGPFDGLYTEKDEFDDQIDLYKSISDDLGMPWYHCMGNHDVLGWNSRRKVPVDDPDIGKTMIMNKLGMDKSYFSFNKFGWHFVVLDCIHEVDADHGPSYIAKIGEEQLDWLRFDLAAHANMPVVAITHIAAFSHLGQINQDPDMPSMHGRVIQNTRDLRWVLERHGNVRALLQGHTHINEDFKYNDIWYVTSQSVSAAWWGGNWIGFKPGYNVFDVNEDKLTWHRRTFEWEHHLEEEDDLERERIAEQEAFEEEQEYLRRKELAKAAEKSE</sequence>
<name>A0A8J7UU45_9BACT</name>